<dbReference type="STRING" id="112498.A0A2D3V9F0"/>
<dbReference type="Pfam" id="PF01940">
    <property type="entry name" value="DUF92"/>
    <property type="match status" value="1"/>
</dbReference>
<evidence type="ECO:0000256" key="1">
    <source>
        <dbReference type="ARBA" id="ARBA00004141"/>
    </source>
</evidence>
<evidence type="ECO:0000313" key="7">
    <source>
        <dbReference type="EMBL" id="CZT20276.1"/>
    </source>
</evidence>
<accession>A0A2D3V9F0</accession>
<keyword evidence="3 6" id="KW-0812">Transmembrane</keyword>
<keyword evidence="5 6" id="KW-0472">Membrane</keyword>
<keyword evidence="8" id="KW-1185">Reference proteome</keyword>
<gene>
    <name evidence="7" type="ORF">RCC_06134</name>
</gene>
<feature type="transmembrane region" description="Helical" evidence="6">
    <location>
        <begin position="223"/>
        <end position="244"/>
    </location>
</feature>
<dbReference type="PANTHER" id="PTHR13353">
    <property type="entry name" value="TRANSMEMBRANE PROTEIN 19"/>
    <property type="match status" value="1"/>
</dbReference>
<dbReference type="InterPro" id="IPR002794">
    <property type="entry name" value="DUF92_TMEM19"/>
</dbReference>
<dbReference type="EMBL" id="FJUY01000009">
    <property type="protein sequence ID" value="CZT20276.1"/>
    <property type="molecule type" value="Genomic_DNA"/>
</dbReference>
<evidence type="ECO:0000256" key="6">
    <source>
        <dbReference type="SAM" id="Phobius"/>
    </source>
</evidence>
<evidence type="ECO:0000256" key="2">
    <source>
        <dbReference type="ARBA" id="ARBA00009012"/>
    </source>
</evidence>
<feature type="transmembrane region" description="Helical" evidence="6">
    <location>
        <begin position="191"/>
        <end position="211"/>
    </location>
</feature>
<dbReference type="RefSeq" id="XP_023627165.1">
    <property type="nucleotide sequence ID" value="XM_023771397.1"/>
</dbReference>
<keyword evidence="4 6" id="KW-1133">Transmembrane helix</keyword>
<dbReference type="AlphaFoldDB" id="A0A2D3V9F0"/>
<protein>
    <submittedName>
        <fullName evidence="7">Related to transmembrane protein 19</fullName>
    </submittedName>
</protein>
<dbReference type="GO" id="GO:0016020">
    <property type="term" value="C:membrane"/>
    <property type="evidence" value="ECO:0007669"/>
    <property type="project" value="UniProtKB-SubCell"/>
</dbReference>
<feature type="transmembrane region" description="Helical" evidence="6">
    <location>
        <begin position="288"/>
        <end position="310"/>
    </location>
</feature>
<evidence type="ECO:0000256" key="3">
    <source>
        <dbReference type="ARBA" id="ARBA00022692"/>
    </source>
</evidence>
<comment type="similarity">
    <text evidence="2">Belongs to the TMEM19 family.</text>
</comment>
<name>A0A2D3V9F0_9PEZI</name>
<dbReference type="Proteomes" id="UP000225277">
    <property type="component" value="Unassembled WGS sequence"/>
</dbReference>
<feature type="transmembrane region" description="Helical" evidence="6">
    <location>
        <begin position="53"/>
        <end position="72"/>
    </location>
</feature>
<organism evidence="7 8">
    <name type="scientific">Ramularia collo-cygni</name>
    <dbReference type="NCBI Taxonomy" id="112498"/>
    <lineage>
        <taxon>Eukaryota</taxon>
        <taxon>Fungi</taxon>
        <taxon>Dikarya</taxon>
        <taxon>Ascomycota</taxon>
        <taxon>Pezizomycotina</taxon>
        <taxon>Dothideomycetes</taxon>
        <taxon>Dothideomycetidae</taxon>
        <taxon>Mycosphaerellales</taxon>
        <taxon>Mycosphaerellaceae</taxon>
        <taxon>Ramularia</taxon>
    </lineage>
</organism>
<comment type="subcellular location">
    <subcellularLocation>
        <location evidence="1">Membrane</location>
        <topology evidence="1">Multi-pass membrane protein</topology>
    </subcellularLocation>
</comment>
<dbReference type="PANTHER" id="PTHR13353:SF5">
    <property type="entry name" value="TRANSMEMBRANE PROTEIN 19"/>
    <property type="match status" value="1"/>
</dbReference>
<evidence type="ECO:0000313" key="8">
    <source>
        <dbReference type="Proteomes" id="UP000225277"/>
    </source>
</evidence>
<sequence>MDVSAFAKAHVPEITATAGLVTYAAAKNKLTPAGIVAGIFVAFIHMIHPWPSFFWLLIFFFFFGTVVTKIGHEAKAHLTASATGGSGGEGARSYVQVFANSGFACFLIGLHAFLLNSTPFISSHVAMFAGPYFPTLQRLLPIGIVAQYAAVAADTFSSELGILSRGQPFMITAPWKKVPKGTNGGVTVDGLVYGALGSVLLTAVASFALFLAPPHKSMDVRAFVLLTASGLAGSIIDSVLGALLQVTVTDKGSGKVVEGAGGQRVQVLPNGSRVQAGQDLLTNNGVNFVMAATASLGAMGVAYVLGYGLVAQ</sequence>
<evidence type="ECO:0000256" key="4">
    <source>
        <dbReference type="ARBA" id="ARBA00022989"/>
    </source>
</evidence>
<dbReference type="OrthoDB" id="15001at2759"/>
<evidence type="ECO:0000256" key="5">
    <source>
        <dbReference type="ARBA" id="ARBA00023136"/>
    </source>
</evidence>
<proteinExistence type="inferred from homology"/>
<feature type="transmembrane region" description="Helical" evidence="6">
    <location>
        <begin position="93"/>
        <end position="114"/>
    </location>
</feature>
<feature type="transmembrane region" description="Helical" evidence="6">
    <location>
        <begin position="30"/>
        <end position="47"/>
    </location>
</feature>
<dbReference type="GeneID" id="35601276"/>
<reference evidence="7 8" key="1">
    <citation type="submission" date="2016-03" db="EMBL/GenBank/DDBJ databases">
        <authorList>
            <person name="Ploux O."/>
        </authorList>
    </citation>
    <scope>NUCLEOTIDE SEQUENCE [LARGE SCALE GENOMIC DNA]</scope>
    <source>
        <strain evidence="7 8">URUG2</strain>
    </source>
</reference>